<comment type="caution">
    <text evidence="1">The sequence shown here is derived from an EMBL/GenBank/DDBJ whole genome shotgun (WGS) entry which is preliminary data.</text>
</comment>
<name>A0ABV0T1G2_9TELE</name>
<dbReference type="EMBL" id="JAHRIQ010014466">
    <property type="protein sequence ID" value="MEQ2226122.1"/>
    <property type="molecule type" value="Genomic_DNA"/>
</dbReference>
<sequence>MKEDVEADTVATLFRASDGKRSPKKRLLLLLLNGSRLRREERSERPAFSNRRGRGSVTLVSAEENKPVQTRGVTAIKLWIFSFLLFSVFL</sequence>
<keyword evidence="2" id="KW-1185">Reference proteome</keyword>
<organism evidence="1 2">
    <name type="scientific">Ilyodon furcidens</name>
    <name type="common">goldbreast splitfin</name>
    <dbReference type="NCBI Taxonomy" id="33524"/>
    <lineage>
        <taxon>Eukaryota</taxon>
        <taxon>Metazoa</taxon>
        <taxon>Chordata</taxon>
        <taxon>Craniata</taxon>
        <taxon>Vertebrata</taxon>
        <taxon>Euteleostomi</taxon>
        <taxon>Actinopterygii</taxon>
        <taxon>Neopterygii</taxon>
        <taxon>Teleostei</taxon>
        <taxon>Neoteleostei</taxon>
        <taxon>Acanthomorphata</taxon>
        <taxon>Ovalentaria</taxon>
        <taxon>Atherinomorphae</taxon>
        <taxon>Cyprinodontiformes</taxon>
        <taxon>Goodeidae</taxon>
        <taxon>Ilyodon</taxon>
    </lineage>
</organism>
<reference evidence="1 2" key="1">
    <citation type="submission" date="2021-06" db="EMBL/GenBank/DDBJ databases">
        <authorList>
            <person name="Palmer J.M."/>
        </authorList>
    </citation>
    <scope>NUCLEOTIDE SEQUENCE [LARGE SCALE GENOMIC DNA]</scope>
    <source>
        <strain evidence="2">if_2019</strain>
        <tissue evidence="1">Muscle</tissue>
    </source>
</reference>
<evidence type="ECO:0000313" key="1">
    <source>
        <dbReference type="EMBL" id="MEQ2226122.1"/>
    </source>
</evidence>
<proteinExistence type="predicted"/>
<protein>
    <submittedName>
        <fullName evidence="1">Uncharacterized protein</fullName>
    </submittedName>
</protein>
<evidence type="ECO:0000313" key="2">
    <source>
        <dbReference type="Proteomes" id="UP001482620"/>
    </source>
</evidence>
<accession>A0ABV0T1G2</accession>
<dbReference type="Proteomes" id="UP001482620">
    <property type="component" value="Unassembled WGS sequence"/>
</dbReference>
<gene>
    <name evidence="1" type="ORF">ILYODFUR_024372</name>
</gene>